<dbReference type="InterPro" id="IPR016461">
    <property type="entry name" value="COMT-like"/>
</dbReference>
<sequence length="346" mass="39283">MGEVNERSIEVMNPIENEGGVSVKELFEGHAQITGLFLNNLSPMSLKGAVELGRADIIHSHGKPTKTSNPFRFMRLLVHMGLFSKTKVGGGKRRRLWPHSYFYTAHQRQVLLLAPLVSGILDPDNIFPLHFVSKLFKGNDVLVWETVRGMKHWEIMNQNPRLSQRFNQAMVNDSEMATFIVKDCCRTLIERLGSMVDVGVLDLPHAVAIMPQTENLKYVADDMFQFIPPADAYFFMLFFHAFGGEDSLKILKKCREAIAGNGQRGKVLIMDILLCDALMSVSVDGKERTDKEWKTLFLDAGFTCCKITTMFGLKSLIKVYPLKNWTIALMPARIYYSESPIILFKW</sequence>
<dbReference type="Gramene" id="ESR37498">
    <property type="protein sequence ID" value="ESR37498"/>
    <property type="gene ID" value="CICLE_v10029909mg"/>
</dbReference>
<dbReference type="PANTHER" id="PTHR11746">
    <property type="entry name" value="O-METHYLTRANSFERASE"/>
    <property type="match status" value="1"/>
</dbReference>
<feature type="active site" description="Proton acceptor" evidence="4">
    <location>
        <position position="240"/>
    </location>
</feature>
<dbReference type="OMA" id="HINCTAF"/>
<accession>V4RSD9</accession>
<dbReference type="PROSITE" id="PS51683">
    <property type="entry name" value="SAM_OMT_II"/>
    <property type="match status" value="1"/>
</dbReference>
<dbReference type="Gene3D" id="3.40.50.150">
    <property type="entry name" value="Vaccinia Virus protein VP39"/>
    <property type="match status" value="1"/>
</dbReference>
<dbReference type="GO" id="GO:0008171">
    <property type="term" value="F:O-methyltransferase activity"/>
    <property type="evidence" value="ECO:0007669"/>
    <property type="project" value="InterPro"/>
</dbReference>
<keyword evidence="3" id="KW-0949">S-adenosyl-L-methionine</keyword>
<dbReference type="InterPro" id="IPR036388">
    <property type="entry name" value="WH-like_DNA-bd_sf"/>
</dbReference>
<dbReference type="InterPro" id="IPR036390">
    <property type="entry name" value="WH_DNA-bd_sf"/>
</dbReference>
<dbReference type="EMBL" id="KI536978">
    <property type="protein sequence ID" value="ESR37498.1"/>
    <property type="molecule type" value="Genomic_DNA"/>
</dbReference>
<dbReference type="Pfam" id="PF00891">
    <property type="entry name" value="Methyltransf_2"/>
    <property type="match status" value="1"/>
</dbReference>
<dbReference type="SUPFAM" id="SSF53335">
    <property type="entry name" value="S-adenosyl-L-methionine-dependent methyltransferases"/>
    <property type="match status" value="1"/>
</dbReference>
<evidence type="ECO:0000259" key="5">
    <source>
        <dbReference type="Pfam" id="PF00891"/>
    </source>
</evidence>
<evidence type="ECO:0000256" key="2">
    <source>
        <dbReference type="ARBA" id="ARBA00022679"/>
    </source>
</evidence>
<dbReference type="Proteomes" id="UP000030687">
    <property type="component" value="Unassembled WGS sequence"/>
</dbReference>
<keyword evidence="7" id="KW-1185">Reference proteome</keyword>
<protein>
    <recommendedName>
        <fullName evidence="5">O-methyltransferase C-terminal domain-containing protein</fullName>
    </recommendedName>
</protein>
<evidence type="ECO:0000256" key="3">
    <source>
        <dbReference type="ARBA" id="ARBA00022691"/>
    </source>
</evidence>
<dbReference type="AlphaFoldDB" id="V4RSD9"/>
<keyword evidence="1" id="KW-0489">Methyltransferase</keyword>
<dbReference type="eggNOG" id="KOG3178">
    <property type="taxonomic scope" value="Eukaryota"/>
</dbReference>
<dbReference type="InterPro" id="IPR029063">
    <property type="entry name" value="SAM-dependent_MTases_sf"/>
</dbReference>
<evidence type="ECO:0000313" key="6">
    <source>
        <dbReference type="EMBL" id="ESR37498.1"/>
    </source>
</evidence>
<dbReference type="InterPro" id="IPR001077">
    <property type="entry name" value="COMT_C"/>
</dbReference>
<dbReference type="GO" id="GO:0032259">
    <property type="term" value="P:methylation"/>
    <property type="evidence" value="ECO:0007669"/>
    <property type="project" value="UniProtKB-KW"/>
</dbReference>
<organism evidence="6 7">
    <name type="scientific">Citrus clementina</name>
    <name type="common">Clementine</name>
    <name type="synonym">Citrus deliciosa x Citrus sinensis</name>
    <dbReference type="NCBI Taxonomy" id="85681"/>
    <lineage>
        <taxon>Eukaryota</taxon>
        <taxon>Viridiplantae</taxon>
        <taxon>Streptophyta</taxon>
        <taxon>Embryophyta</taxon>
        <taxon>Tracheophyta</taxon>
        <taxon>Spermatophyta</taxon>
        <taxon>Magnoliopsida</taxon>
        <taxon>eudicotyledons</taxon>
        <taxon>Gunneridae</taxon>
        <taxon>Pentapetalae</taxon>
        <taxon>rosids</taxon>
        <taxon>malvids</taxon>
        <taxon>Sapindales</taxon>
        <taxon>Rutaceae</taxon>
        <taxon>Aurantioideae</taxon>
        <taxon>Citrus</taxon>
    </lineage>
</organism>
<keyword evidence="2" id="KW-0808">Transferase</keyword>
<dbReference type="Gene3D" id="1.10.10.10">
    <property type="entry name" value="Winged helix-like DNA-binding domain superfamily/Winged helix DNA-binding domain"/>
    <property type="match status" value="1"/>
</dbReference>
<dbReference type="KEGG" id="cic:CICLE_v10029909mg"/>
<evidence type="ECO:0000313" key="7">
    <source>
        <dbReference type="Proteomes" id="UP000030687"/>
    </source>
</evidence>
<name>V4RSD9_CITCL</name>
<dbReference type="STRING" id="85681.V4RSD9"/>
<evidence type="ECO:0000256" key="1">
    <source>
        <dbReference type="ARBA" id="ARBA00022603"/>
    </source>
</evidence>
<dbReference type="SUPFAM" id="SSF46785">
    <property type="entry name" value="Winged helix' DNA-binding domain"/>
    <property type="match status" value="1"/>
</dbReference>
<feature type="domain" description="O-methyltransferase C-terminal" evidence="5">
    <location>
        <begin position="200"/>
        <end position="302"/>
    </location>
</feature>
<proteinExistence type="predicted"/>
<dbReference type="PIRSF" id="PIRSF005739">
    <property type="entry name" value="O-mtase"/>
    <property type="match status" value="1"/>
</dbReference>
<evidence type="ECO:0000256" key="4">
    <source>
        <dbReference type="PIRSR" id="PIRSR005739-1"/>
    </source>
</evidence>
<gene>
    <name evidence="6" type="ORF">CICLE_v10029909mg</name>
</gene>
<reference evidence="6 7" key="1">
    <citation type="submission" date="2013-10" db="EMBL/GenBank/DDBJ databases">
        <authorList>
            <consortium name="International Citrus Genome Consortium"/>
            <person name="Jenkins J."/>
            <person name="Schmutz J."/>
            <person name="Prochnik S."/>
            <person name="Rokhsar D."/>
            <person name="Gmitter F."/>
            <person name="Ollitrault P."/>
            <person name="Machado M."/>
            <person name="Talon M."/>
            <person name="Wincker P."/>
            <person name="Jaillon O."/>
            <person name="Morgante M."/>
        </authorList>
    </citation>
    <scope>NUCLEOTIDE SEQUENCE</scope>
    <source>
        <strain evidence="7">cv. Clemenules</strain>
    </source>
</reference>
<dbReference type="InParanoid" id="V4RSD9"/>